<evidence type="ECO:0000313" key="1">
    <source>
        <dbReference type="EMBL" id="ASP28363.1"/>
    </source>
</evidence>
<keyword evidence="2" id="KW-1185">Reference proteome</keyword>
<gene>
    <name evidence="1" type="ORF">SCORR_v1c05910</name>
</gene>
<dbReference type="Proteomes" id="UP000203229">
    <property type="component" value="Chromosome"/>
</dbReference>
<proteinExistence type="predicted"/>
<sequence length="476" mass="55783">MTKGIVSLKLSKYLRKIEVVTKIFKKSSFDLYLVASIIKNIKDPIQAIEFIKEITGNGSLYKLFSSLYLKKSKEFSGEDIENILNNSLVPTFQVSNWEYYYYPSLDITIIGNKVFAGDIYKDGNYIINNLNPDEDFVSSKVVQNILIDDDYDNYEYIYENNICKIKLVNNSNKYYELSLKDFTSSIEERNINLLDLKYDNQILEGRFDQLNNEYVMNLNEKELKFFKDSDLYIIEEVGVRQVKICKFFGTYWYSSSVIEYSKDQNISELALNFLIDSNKIYEVKNKLLLNIIENINSYLIKCNTVNSYLKIKNSNNFITLGLKLLINKEETFNWSDDVLKIFLSNYTNLKELLVIYSLNNKLDYTISNLIEIFNSDKRVMSEEDITKVTNHLNDVEKLHKEINILVGEMSQSGVRENMKKIKIDSNDLVALKKFYNKHMAHKNSINKETNLENLKEKLIYFQSVKKVHDKVLKLIK</sequence>
<accession>A0A222EQ40</accession>
<reference evidence="1 2" key="1">
    <citation type="submission" date="2017-07" db="EMBL/GenBank/DDBJ databases">
        <title>Complete genome sequence of Spiroplasma corruscae EC-1 (DSM 19793).</title>
        <authorList>
            <person name="Tsai Y.-M."/>
            <person name="Lo W.-S."/>
            <person name="Kuo C.-H."/>
        </authorList>
    </citation>
    <scope>NUCLEOTIDE SEQUENCE [LARGE SCALE GENOMIC DNA]</scope>
    <source>
        <strain evidence="1 2">EC-1</strain>
    </source>
</reference>
<dbReference type="AlphaFoldDB" id="A0A222EQ40"/>
<dbReference type="OrthoDB" id="389553at2"/>
<dbReference type="EMBL" id="CP022535">
    <property type="protein sequence ID" value="ASP28363.1"/>
    <property type="molecule type" value="Genomic_DNA"/>
</dbReference>
<name>A0A222EQ40_9MOLU</name>
<dbReference type="RefSeq" id="WP_094049026.1">
    <property type="nucleotide sequence ID" value="NZ_CP022535.1"/>
</dbReference>
<organism evidence="1 2">
    <name type="scientific">Spiroplasma corruscae</name>
    <dbReference type="NCBI Taxonomy" id="216934"/>
    <lineage>
        <taxon>Bacteria</taxon>
        <taxon>Bacillati</taxon>
        <taxon>Mycoplasmatota</taxon>
        <taxon>Mollicutes</taxon>
        <taxon>Entomoplasmatales</taxon>
        <taxon>Spiroplasmataceae</taxon>
        <taxon>Spiroplasma</taxon>
    </lineage>
</organism>
<evidence type="ECO:0000313" key="2">
    <source>
        <dbReference type="Proteomes" id="UP000203229"/>
    </source>
</evidence>
<protein>
    <submittedName>
        <fullName evidence="1">Uncharacterized protein</fullName>
    </submittedName>
</protein>
<dbReference type="KEGG" id="scou:SCORR_v1c05910"/>